<feature type="domain" description="Flp pilus assembly protein RcpC/CpaB" evidence="2">
    <location>
        <begin position="114"/>
        <end position="168"/>
    </location>
</feature>
<dbReference type="InterPro" id="IPR031571">
    <property type="entry name" value="RcpC_dom"/>
</dbReference>
<organism evidence="3">
    <name type="scientific">marine sediment metagenome</name>
    <dbReference type="NCBI Taxonomy" id="412755"/>
    <lineage>
        <taxon>unclassified sequences</taxon>
        <taxon>metagenomes</taxon>
        <taxon>ecological metagenomes</taxon>
    </lineage>
</organism>
<dbReference type="InterPro" id="IPR017592">
    <property type="entry name" value="Pilus_assmbl_Flp-typ_CpaB"/>
</dbReference>
<dbReference type="AlphaFoldDB" id="X1C5T3"/>
<proteinExistence type="predicted"/>
<accession>X1C5T3</accession>
<dbReference type="EMBL" id="BART01011757">
    <property type="protein sequence ID" value="GAG88682.1"/>
    <property type="molecule type" value="Genomic_DNA"/>
</dbReference>
<keyword evidence="1" id="KW-0472">Membrane</keyword>
<dbReference type="CDD" id="cd11614">
    <property type="entry name" value="SAF_CpaB_FlgA_like"/>
    <property type="match status" value="1"/>
</dbReference>
<sequence length="172" mass="18674">MKKRQVLIIAFILGFLAVILVGSFLTSVENRYRRAGEEVPVLVARGYIPELTLLTERMVRKVNVPREFLQPKALSRVEDLVNEEGANIYSTIVPIAAGEQILATKLAAPGEEIGLSIAIPKGNRAISIGVNKITGVTDFIKPGDRVDILGTIEYERATKAGSEITSSTVTIL</sequence>
<gene>
    <name evidence="3" type="ORF">S01H4_24873</name>
</gene>
<keyword evidence="1" id="KW-0812">Transmembrane</keyword>
<evidence type="ECO:0000259" key="2">
    <source>
        <dbReference type="Pfam" id="PF16976"/>
    </source>
</evidence>
<keyword evidence="1" id="KW-1133">Transmembrane helix</keyword>
<feature type="non-terminal residue" evidence="3">
    <location>
        <position position="172"/>
    </location>
</feature>
<comment type="caution">
    <text evidence="3">The sequence shown here is derived from an EMBL/GenBank/DDBJ whole genome shotgun (WGS) entry which is preliminary data.</text>
</comment>
<dbReference type="Pfam" id="PF16976">
    <property type="entry name" value="RcpC"/>
    <property type="match status" value="1"/>
</dbReference>
<protein>
    <recommendedName>
        <fullName evidence="2">Flp pilus assembly protein RcpC/CpaB domain-containing protein</fullName>
    </recommendedName>
</protein>
<reference evidence="3" key="1">
    <citation type="journal article" date="2014" name="Front. Microbiol.">
        <title>High frequency of phylogenetically diverse reductive dehalogenase-homologous genes in deep subseafloor sedimentary metagenomes.</title>
        <authorList>
            <person name="Kawai M."/>
            <person name="Futagami T."/>
            <person name="Toyoda A."/>
            <person name="Takaki Y."/>
            <person name="Nishi S."/>
            <person name="Hori S."/>
            <person name="Arai W."/>
            <person name="Tsubouchi T."/>
            <person name="Morono Y."/>
            <person name="Uchiyama I."/>
            <person name="Ito T."/>
            <person name="Fujiyama A."/>
            <person name="Inagaki F."/>
            <person name="Takami H."/>
        </authorList>
    </citation>
    <scope>NUCLEOTIDE SEQUENCE</scope>
    <source>
        <strain evidence="3">Expedition CK06-06</strain>
    </source>
</reference>
<dbReference type="NCBIfam" id="TIGR03177">
    <property type="entry name" value="pilus_cpaB"/>
    <property type="match status" value="1"/>
</dbReference>
<name>X1C5T3_9ZZZZ</name>
<evidence type="ECO:0000256" key="1">
    <source>
        <dbReference type="SAM" id="Phobius"/>
    </source>
</evidence>
<evidence type="ECO:0000313" key="3">
    <source>
        <dbReference type="EMBL" id="GAG88682.1"/>
    </source>
</evidence>
<feature type="transmembrane region" description="Helical" evidence="1">
    <location>
        <begin position="6"/>
        <end position="25"/>
    </location>
</feature>